<dbReference type="InterPro" id="IPR009057">
    <property type="entry name" value="Homeodomain-like_sf"/>
</dbReference>
<protein>
    <submittedName>
        <fullName evidence="6">TetR/AcrR family transcriptional regulator</fullName>
    </submittedName>
</protein>
<keyword evidence="7" id="KW-1185">Reference proteome</keyword>
<keyword evidence="1" id="KW-0805">Transcription regulation</keyword>
<evidence type="ECO:0000313" key="7">
    <source>
        <dbReference type="Proteomes" id="UP001596011"/>
    </source>
</evidence>
<dbReference type="Pfam" id="PF00440">
    <property type="entry name" value="TetR_N"/>
    <property type="match status" value="1"/>
</dbReference>
<dbReference type="EMBL" id="JBHSFI010000005">
    <property type="protein sequence ID" value="MFC4630116.1"/>
    <property type="molecule type" value="Genomic_DNA"/>
</dbReference>
<dbReference type="PROSITE" id="PS50977">
    <property type="entry name" value="HTH_TETR_2"/>
    <property type="match status" value="1"/>
</dbReference>
<proteinExistence type="predicted"/>
<dbReference type="InterPro" id="IPR050109">
    <property type="entry name" value="HTH-type_TetR-like_transc_reg"/>
</dbReference>
<accession>A0ABV9HIR5</accession>
<dbReference type="PANTHER" id="PTHR30055">
    <property type="entry name" value="HTH-TYPE TRANSCRIPTIONAL REGULATOR RUTR"/>
    <property type="match status" value="1"/>
</dbReference>
<dbReference type="SUPFAM" id="SSF48498">
    <property type="entry name" value="Tetracyclin repressor-like, C-terminal domain"/>
    <property type="match status" value="1"/>
</dbReference>
<dbReference type="Proteomes" id="UP001596011">
    <property type="component" value="Unassembled WGS sequence"/>
</dbReference>
<evidence type="ECO:0000256" key="4">
    <source>
        <dbReference type="PROSITE-ProRule" id="PRU00335"/>
    </source>
</evidence>
<dbReference type="PANTHER" id="PTHR30055:SF234">
    <property type="entry name" value="HTH-TYPE TRANSCRIPTIONAL REGULATOR BETI"/>
    <property type="match status" value="1"/>
</dbReference>
<keyword evidence="2 4" id="KW-0238">DNA-binding</keyword>
<gene>
    <name evidence="6" type="ORF">ACFO6V_17845</name>
</gene>
<dbReference type="RefSeq" id="WP_377137510.1">
    <property type="nucleotide sequence ID" value="NZ_JBHSFI010000005.1"/>
</dbReference>
<dbReference type="PRINTS" id="PR00455">
    <property type="entry name" value="HTHTETR"/>
</dbReference>
<evidence type="ECO:0000256" key="2">
    <source>
        <dbReference type="ARBA" id="ARBA00023125"/>
    </source>
</evidence>
<keyword evidence="3" id="KW-0804">Transcription</keyword>
<feature type="domain" description="HTH tetR-type" evidence="5">
    <location>
        <begin position="16"/>
        <end position="76"/>
    </location>
</feature>
<evidence type="ECO:0000256" key="1">
    <source>
        <dbReference type="ARBA" id="ARBA00023015"/>
    </source>
</evidence>
<evidence type="ECO:0000313" key="6">
    <source>
        <dbReference type="EMBL" id="MFC4630116.1"/>
    </source>
</evidence>
<comment type="caution">
    <text evidence="6">The sequence shown here is derived from an EMBL/GenBank/DDBJ whole genome shotgun (WGS) entry which is preliminary data.</text>
</comment>
<dbReference type="SUPFAM" id="SSF46689">
    <property type="entry name" value="Homeodomain-like"/>
    <property type="match status" value="1"/>
</dbReference>
<reference evidence="7" key="1">
    <citation type="journal article" date="2019" name="Int. J. Syst. Evol. Microbiol.">
        <title>The Global Catalogue of Microorganisms (GCM) 10K type strain sequencing project: providing services to taxonomists for standard genome sequencing and annotation.</title>
        <authorList>
            <consortium name="The Broad Institute Genomics Platform"/>
            <consortium name="The Broad Institute Genome Sequencing Center for Infectious Disease"/>
            <person name="Wu L."/>
            <person name="Ma J."/>
        </authorList>
    </citation>
    <scope>NUCLEOTIDE SEQUENCE [LARGE SCALE GENOMIC DNA]</scope>
    <source>
        <strain evidence="7">CCUG 42722</strain>
    </source>
</reference>
<organism evidence="6 7">
    <name type="scientific">Promicromonospora alba</name>
    <dbReference type="NCBI Taxonomy" id="1616110"/>
    <lineage>
        <taxon>Bacteria</taxon>
        <taxon>Bacillati</taxon>
        <taxon>Actinomycetota</taxon>
        <taxon>Actinomycetes</taxon>
        <taxon>Micrococcales</taxon>
        <taxon>Promicromonosporaceae</taxon>
        <taxon>Promicromonospora</taxon>
    </lineage>
</organism>
<dbReference type="Gene3D" id="1.10.357.10">
    <property type="entry name" value="Tetracycline Repressor, domain 2"/>
    <property type="match status" value="1"/>
</dbReference>
<dbReference type="InterPro" id="IPR036271">
    <property type="entry name" value="Tet_transcr_reg_TetR-rel_C_sf"/>
</dbReference>
<evidence type="ECO:0000259" key="5">
    <source>
        <dbReference type="PROSITE" id="PS50977"/>
    </source>
</evidence>
<name>A0ABV9HIR5_9MICO</name>
<sequence length="269" mass="28961">MSSTAESLTQRERHRQEVLSGAIAAARRLLAEGGLESVTMLAVSRAVGITGPALYRYFPSRSDLLRVTYRHVLDELVARVREAAARQPAGDRAAELHAMTYAMFAWCVANPSEFDLLLGAGLRLAEEGAPVGGEVGGGTFNEVAALMFPPVAAQWADGAVQFDKSVPLGLEADLAARRDRLLAVFPDAPRDVPLGLVAAVRVAWQRTFGLLCMAVYHHITGPDEPVRRDYITALLDDLIARNLLLFGMEPSPGVVLEPAFADMAEGEPT</sequence>
<dbReference type="InterPro" id="IPR001647">
    <property type="entry name" value="HTH_TetR"/>
</dbReference>
<feature type="DNA-binding region" description="H-T-H motif" evidence="4">
    <location>
        <begin position="39"/>
        <end position="58"/>
    </location>
</feature>
<evidence type="ECO:0000256" key="3">
    <source>
        <dbReference type="ARBA" id="ARBA00023163"/>
    </source>
</evidence>